<comment type="caution">
    <text evidence="1">The sequence shown here is derived from an EMBL/GenBank/DDBJ whole genome shotgun (WGS) entry which is preliminary data.</text>
</comment>
<organism evidence="1 2">
    <name type="scientific">Goodea atripinnis</name>
    <dbReference type="NCBI Taxonomy" id="208336"/>
    <lineage>
        <taxon>Eukaryota</taxon>
        <taxon>Metazoa</taxon>
        <taxon>Chordata</taxon>
        <taxon>Craniata</taxon>
        <taxon>Vertebrata</taxon>
        <taxon>Euteleostomi</taxon>
        <taxon>Actinopterygii</taxon>
        <taxon>Neopterygii</taxon>
        <taxon>Teleostei</taxon>
        <taxon>Neoteleostei</taxon>
        <taxon>Acanthomorphata</taxon>
        <taxon>Ovalentaria</taxon>
        <taxon>Atherinomorphae</taxon>
        <taxon>Cyprinodontiformes</taxon>
        <taxon>Goodeidae</taxon>
        <taxon>Goodea</taxon>
    </lineage>
</organism>
<sequence>MALHLPRITSRRHRHRGNMVYCTFTMSSLDDLHCTKAEMSVIAPFISMETILTGMATVRPVRMAVLMISVSCWEGKN</sequence>
<reference evidence="1 2" key="1">
    <citation type="submission" date="2021-06" db="EMBL/GenBank/DDBJ databases">
        <authorList>
            <person name="Palmer J.M."/>
        </authorList>
    </citation>
    <scope>NUCLEOTIDE SEQUENCE [LARGE SCALE GENOMIC DNA]</scope>
    <source>
        <strain evidence="1 2">GA_2019</strain>
        <tissue evidence="1">Muscle</tissue>
    </source>
</reference>
<evidence type="ECO:0000313" key="1">
    <source>
        <dbReference type="EMBL" id="MEQ2159623.1"/>
    </source>
</evidence>
<accession>A0ABV0MKM2</accession>
<protein>
    <submittedName>
        <fullName evidence="1">Uncharacterized protein</fullName>
    </submittedName>
</protein>
<dbReference type="Proteomes" id="UP001476798">
    <property type="component" value="Unassembled WGS sequence"/>
</dbReference>
<keyword evidence="2" id="KW-1185">Reference proteome</keyword>
<dbReference type="EMBL" id="JAHRIO010002859">
    <property type="protein sequence ID" value="MEQ2159623.1"/>
    <property type="molecule type" value="Genomic_DNA"/>
</dbReference>
<gene>
    <name evidence="1" type="ORF">GOODEAATRI_024925</name>
</gene>
<evidence type="ECO:0000313" key="2">
    <source>
        <dbReference type="Proteomes" id="UP001476798"/>
    </source>
</evidence>
<proteinExistence type="predicted"/>
<name>A0ABV0MKM2_9TELE</name>